<dbReference type="AlphaFoldDB" id="A0A1Q5P6N4"/>
<reference evidence="1 2" key="1">
    <citation type="submission" date="2016-12" db="EMBL/GenBank/DDBJ databases">
        <title>Domibacillus sp. SAOS 44 whole genome sequencing.</title>
        <authorList>
            <person name="Verma A."/>
            <person name="Krishnamurthi S."/>
        </authorList>
    </citation>
    <scope>NUCLEOTIDE SEQUENCE [LARGE SCALE GENOMIC DNA]</scope>
    <source>
        <strain evidence="1 2">SAOS 44</strain>
    </source>
</reference>
<proteinExistence type="predicted"/>
<organism evidence="1 2">
    <name type="scientific">Domibacillus mangrovi</name>
    <dbReference type="NCBI Taxonomy" id="1714354"/>
    <lineage>
        <taxon>Bacteria</taxon>
        <taxon>Bacillati</taxon>
        <taxon>Bacillota</taxon>
        <taxon>Bacilli</taxon>
        <taxon>Bacillales</taxon>
        <taxon>Bacillaceae</taxon>
        <taxon>Domibacillus</taxon>
    </lineage>
</organism>
<name>A0A1Q5P6N4_9BACI</name>
<evidence type="ECO:0000313" key="1">
    <source>
        <dbReference type="EMBL" id="OKL37752.1"/>
    </source>
</evidence>
<accession>A0A1Q5P6N4</accession>
<sequence length="60" mass="6743">MAGGIIGNEGNIVIGCIKNPKQIVRIANRLGRLKPESEYTESKWTNLNELRQMINSSEEK</sequence>
<gene>
    <name evidence="1" type="ORF">BLL40_03545</name>
</gene>
<comment type="caution">
    <text evidence="1">The sequence shown here is derived from an EMBL/GenBank/DDBJ whole genome shotgun (WGS) entry which is preliminary data.</text>
</comment>
<dbReference type="EMBL" id="MRWQ01000003">
    <property type="protein sequence ID" value="OKL37752.1"/>
    <property type="molecule type" value="Genomic_DNA"/>
</dbReference>
<keyword evidence="2" id="KW-1185">Reference proteome</keyword>
<protein>
    <submittedName>
        <fullName evidence="1">Uncharacterized protein</fullName>
    </submittedName>
</protein>
<evidence type="ECO:0000313" key="2">
    <source>
        <dbReference type="Proteomes" id="UP000186524"/>
    </source>
</evidence>
<dbReference type="Proteomes" id="UP000186524">
    <property type="component" value="Unassembled WGS sequence"/>
</dbReference>